<dbReference type="HOGENOM" id="CLU_047034_1_0_1"/>
<evidence type="ECO:0000313" key="1">
    <source>
        <dbReference type="EMBL" id="EDU50463.1"/>
    </source>
</evidence>
<keyword evidence="1" id="KW-0378">Hydrolase</keyword>
<name>B2WC35_PYRTR</name>
<dbReference type="InterPro" id="IPR036866">
    <property type="entry name" value="RibonucZ/Hydroxyglut_hydro"/>
</dbReference>
<reference evidence="2" key="1">
    <citation type="journal article" date="2013" name="G3 (Bethesda)">
        <title>Comparative genomics of a plant-pathogenic fungus, Pyrenophora tritici-repentis, reveals transduplication and the impact of repeat elements on pathogenicity and population divergence.</title>
        <authorList>
            <person name="Manning V.A."/>
            <person name="Pandelova I."/>
            <person name="Dhillon B."/>
            <person name="Wilhelm L.J."/>
            <person name="Goodwin S.B."/>
            <person name="Berlin A.M."/>
            <person name="Figueroa M."/>
            <person name="Freitag M."/>
            <person name="Hane J.K."/>
            <person name="Henrissat B."/>
            <person name="Holman W.H."/>
            <person name="Kodira C.D."/>
            <person name="Martin J."/>
            <person name="Oliver R.P."/>
            <person name="Robbertse B."/>
            <person name="Schackwitz W."/>
            <person name="Schwartz D.C."/>
            <person name="Spatafora J.W."/>
            <person name="Turgeon B.G."/>
            <person name="Yandava C."/>
            <person name="Young S."/>
            <person name="Zhou S."/>
            <person name="Zeng Q."/>
            <person name="Grigoriev I.V."/>
            <person name="Ma L.-J."/>
            <person name="Ciuffetti L.M."/>
        </authorList>
    </citation>
    <scope>NUCLEOTIDE SEQUENCE [LARGE SCALE GENOMIC DNA]</scope>
    <source>
        <strain evidence="2">Pt-1C-BFP</strain>
    </source>
</reference>
<gene>
    <name evidence="1" type="ORF">PTRG_07544</name>
</gene>
<dbReference type="OMA" id="SVLWWKS"/>
<dbReference type="eggNOG" id="ENOG502S0TT">
    <property type="taxonomic scope" value="Eukaryota"/>
</dbReference>
<evidence type="ECO:0000313" key="2">
    <source>
        <dbReference type="Proteomes" id="UP000001471"/>
    </source>
</evidence>
<protein>
    <submittedName>
        <fullName evidence="1">Zn-dependent hydrolases</fullName>
    </submittedName>
</protein>
<dbReference type="STRING" id="426418.B2WC35"/>
<dbReference type="PANTHER" id="PTHR36839:SF1">
    <property type="entry name" value="METALLO-BETA-LACTAMASE FAMILY PROTEIN (AFU_ORTHOLOGUE AFUA_5G12770)"/>
    <property type="match status" value="1"/>
</dbReference>
<sequence>MFFKMNFEPSDLAICETLGVLDWKHGLAGTLEDVVYSKFARRISDPRQYVPATGQTWTSLHRSQALQKNNFETDPSNPNIHYITTAPLSPSELPPGLADTSSTRKQLGIGQRAILLQTSGGNVLWDCVAFLNPDTISFINSKGGIKAIVISHPHFYTTHLEWAGVFKCPVYMAGVDQEWLNRADKDGMRKFFGAAGGETQIGEVGRESGFKNAKHIPDTTSYTFMWAYPNMIPLTPKAILGIWKAIKGLDFDSTYGGFPGQNLIRPDLKAQVLESMKIFLRRGGHEGAEVYGESV</sequence>
<dbReference type="PANTHER" id="PTHR36839">
    <property type="entry name" value="METALLO-BETA-LACTAMASE FAMILY PROTEIN (AFU_ORTHOLOGUE AFUA_5G12770)"/>
    <property type="match status" value="1"/>
</dbReference>
<dbReference type="InParanoid" id="B2WC35"/>
<dbReference type="EMBL" id="DS231622">
    <property type="protein sequence ID" value="EDU50463.1"/>
    <property type="molecule type" value="Genomic_DNA"/>
</dbReference>
<dbReference type="SUPFAM" id="SSF56281">
    <property type="entry name" value="Metallo-hydrolase/oxidoreductase"/>
    <property type="match status" value="1"/>
</dbReference>
<dbReference type="GO" id="GO:0016787">
    <property type="term" value="F:hydrolase activity"/>
    <property type="evidence" value="ECO:0007669"/>
    <property type="project" value="UniProtKB-KW"/>
</dbReference>
<dbReference type="Gene3D" id="3.60.15.10">
    <property type="entry name" value="Ribonuclease Z/Hydroxyacylglutathione hydrolase-like"/>
    <property type="match status" value="1"/>
</dbReference>
<accession>B2WC35</accession>
<dbReference type="Proteomes" id="UP000001471">
    <property type="component" value="Unassembled WGS sequence"/>
</dbReference>
<dbReference type="OrthoDB" id="17458at2759"/>
<organism evidence="1 2">
    <name type="scientific">Pyrenophora tritici-repentis (strain Pt-1C-BFP)</name>
    <name type="common">Wheat tan spot fungus</name>
    <name type="synonym">Drechslera tritici-repentis</name>
    <dbReference type="NCBI Taxonomy" id="426418"/>
    <lineage>
        <taxon>Eukaryota</taxon>
        <taxon>Fungi</taxon>
        <taxon>Dikarya</taxon>
        <taxon>Ascomycota</taxon>
        <taxon>Pezizomycotina</taxon>
        <taxon>Dothideomycetes</taxon>
        <taxon>Pleosporomycetidae</taxon>
        <taxon>Pleosporales</taxon>
        <taxon>Pleosporineae</taxon>
        <taxon>Pleosporaceae</taxon>
        <taxon>Pyrenophora</taxon>
    </lineage>
</organism>
<dbReference type="AlphaFoldDB" id="B2WC35"/>
<proteinExistence type="predicted"/>